<dbReference type="Pfam" id="PF02518">
    <property type="entry name" value="HATPase_c"/>
    <property type="match status" value="1"/>
</dbReference>
<feature type="transmembrane region" description="Helical" evidence="9">
    <location>
        <begin position="12"/>
        <end position="31"/>
    </location>
</feature>
<dbReference type="SUPFAM" id="SSF47384">
    <property type="entry name" value="Homodimeric domain of signal transducing histidine kinase"/>
    <property type="match status" value="1"/>
</dbReference>
<evidence type="ECO:0000256" key="3">
    <source>
        <dbReference type="ARBA" id="ARBA00022553"/>
    </source>
</evidence>
<dbReference type="SMART" id="SM00387">
    <property type="entry name" value="HATPase_c"/>
    <property type="match status" value="1"/>
</dbReference>
<dbReference type="SUPFAM" id="SSF55874">
    <property type="entry name" value="ATPase domain of HSP90 chaperone/DNA topoisomerase II/histidine kinase"/>
    <property type="match status" value="1"/>
</dbReference>
<keyword evidence="4" id="KW-0808">Transferase</keyword>
<keyword evidence="9" id="KW-1133">Transmembrane helix</keyword>
<accession>A0ABW5C6Z5</accession>
<dbReference type="InterPro" id="IPR036097">
    <property type="entry name" value="HisK_dim/P_sf"/>
</dbReference>
<dbReference type="EC" id="2.7.13.3" evidence="2"/>
<keyword evidence="9" id="KW-0472">Membrane</keyword>
<evidence type="ECO:0000256" key="5">
    <source>
        <dbReference type="ARBA" id="ARBA00022741"/>
    </source>
</evidence>
<evidence type="ECO:0000256" key="9">
    <source>
        <dbReference type="SAM" id="Phobius"/>
    </source>
</evidence>
<dbReference type="SMART" id="SM00388">
    <property type="entry name" value="HisKA"/>
    <property type="match status" value="1"/>
</dbReference>
<name>A0ABW5C6Z5_9BACI</name>
<evidence type="ECO:0000256" key="6">
    <source>
        <dbReference type="ARBA" id="ARBA00022777"/>
    </source>
</evidence>
<keyword evidence="12" id="KW-1185">Reference proteome</keyword>
<dbReference type="PRINTS" id="PR00344">
    <property type="entry name" value="BCTRLSENSOR"/>
</dbReference>
<dbReference type="PROSITE" id="PS50109">
    <property type="entry name" value="HIS_KIN"/>
    <property type="match status" value="1"/>
</dbReference>
<feature type="transmembrane region" description="Helical" evidence="9">
    <location>
        <begin position="37"/>
        <end position="59"/>
    </location>
</feature>
<keyword evidence="7 11" id="KW-0067">ATP-binding</keyword>
<dbReference type="InterPro" id="IPR003661">
    <property type="entry name" value="HisK_dim/P_dom"/>
</dbReference>
<evidence type="ECO:0000256" key="8">
    <source>
        <dbReference type="ARBA" id="ARBA00023012"/>
    </source>
</evidence>
<evidence type="ECO:0000313" key="12">
    <source>
        <dbReference type="Proteomes" id="UP001597318"/>
    </source>
</evidence>
<dbReference type="CDD" id="cd00082">
    <property type="entry name" value="HisKA"/>
    <property type="match status" value="1"/>
</dbReference>
<gene>
    <name evidence="11" type="ORF">ACFSKK_23875</name>
</gene>
<evidence type="ECO:0000256" key="4">
    <source>
        <dbReference type="ARBA" id="ARBA00022679"/>
    </source>
</evidence>
<dbReference type="InterPro" id="IPR004358">
    <property type="entry name" value="Sig_transdc_His_kin-like_C"/>
</dbReference>
<dbReference type="PANTHER" id="PTHR43065">
    <property type="entry name" value="SENSOR HISTIDINE KINASE"/>
    <property type="match status" value="1"/>
</dbReference>
<dbReference type="PANTHER" id="PTHR43065:SF46">
    <property type="entry name" value="C4-DICARBOXYLATE TRANSPORT SENSOR PROTEIN DCTB"/>
    <property type="match status" value="1"/>
</dbReference>
<dbReference type="RefSeq" id="WP_247339379.1">
    <property type="nucleotide sequence ID" value="NZ_CP095550.1"/>
</dbReference>
<feature type="domain" description="Histidine kinase" evidence="10">
    <location>
        <begin position="196"/>
        <end position="403"/>
    </location>
</feature>
<dbReference type="InterPro" id="IPR003594">
    <property type="entry name" value="HATPase_dom"/>
</dbReference>
<dbReference type="Gene3D" id="1.10.287.130">
    <property type="match status" value="1"/>
</dbReference>
<keyword evidence="3" id="KW-0597">Phosphoprotein</keyword>
<proteinExistence type="predicted"/>
<organism evidence="11 12">
    <name type="scientific">Metabacillus endolithicus</name>
    <dbReference type="NCBI Taxonomy" id="1535204"/>
    <lineage>
        <taxon>Bacteria</taxon>
        <taxon>Bacillati</taxon>
        <taxon>Bacillota</taxon>
        <taxon>Bacilli</taxon>
        <taxon>Bacillales</taxon>
        <taxon>Bacillaceae</taxon>
        <taxon>Metabacillus</taxon>
    </lineage>
</organism>
<feature type="transmembrane region" description="Helical" evidence="9">
    <location>
        <begin position="146"/>
        <end position="166"/>
    </location>
</feature>
<comment type="caution">
    <text evidence="11">The sequence shown here is derived from an EMBL/GenBank/DDBJ whole genome shotgun (WGS) entry which is preliminary data.</text>
</comment>
<reference evidence="12" key="1">
    <citation type="journal article" date="2019" name="Int. J. Syst. Evol. Microbiol.">
        <title>The Global Catalogue of Microorganisms (GCM) 10K type strain sequencing project: providing services to taxonomists for standard genome sequencing and annotation.</title>
        <authorList>
            <consortium name="The Broad Institute Genomics Platform"/>
            <consortium name="The Broad Institute Genome Sequencing Center for Infectious Disease"/>
            <person name="Wu L."/>
            <person name="Ma J."/>
        </authorList>
    </citation>
    <scope>NUCLEOTIDE SEQUENCE [LARGE SCALE GENOMIC DNA]</scope>
    <source>
        <strain evidence="12">CGMCC 1.15474</strain>
    </source>
</reference>
<keyword evidence="8" id="KW-0902">Two-component regulatory system</keyword>
<comment type="catalytic activity">
    <reaction evidence="1">
        <text>ATP + protein L-histidine = ADP + protein N-phospho-L-histidine.</text>
        <dbReference type="EC" id="2.7.13.3"/>
    </reaction>
</comment>
<keyword evidence="5" id="KW-0547">Nucleotide-binding</keyword>
<keyword evidence="9" id="KW-0812">Transmembrane</keyword>
<evidence type="ECO:0000256" key="7">
    <source>
        <dbReference type="ARBA" id="ARBA00022840"/>
    </source>
</evidence>
<feature type="transmembrane region" description="Helical" evidence="9">
    <location>
        <begin position="90"/>
        <end position="107"/>
    </location>
</feature>
<dbReference type="Pfam" id="PF00512">
    <property type="entry name" value="HisKA"/>
    <property type="match status" value="1"/>
</dbReference>
<feature type="transmembrane region" description="Helical" evidence="9">
    <location>
        <begin position="66"/>
        <end position="84"/>
    </location>
</feature>
<sequence length="405" mass="45931">MKELKFKINKTLYYILIIIIILVMVTGVMVGNTHLDTLNLGILLHIILVTMLSVCLILYPRFETHYFRMLIMIIASAYFYGLFFLYPETWSTFVLVCLIPAISILFFDPRLFYFSLFLNVVLTSATFTYIVFIDQGELYPHIELDIVGNVINFAGIQAFLSLLFYISYFRIKQLKGYYEQVQQSERLKTTGQLAAAVAHEIRNPLTVVKGFLQLYKKEESFDEQVKRNFALMIDELDAAEHVISHFLTIAKPNKEVKLEKVDVKDALQSVADLLNSYGLLNDNKIDLHVEENCYIAINLIEFKQLTINLVKNAIEASSHGSGITVIGGKVKNSVEIRIVDGGLGMSESEIKDLGTPFYSLKTKGTGLGLMICFNIVEKYNGTIEFNSVKGNGTTVTIRFPFVRIN</sequence>
<evidence type="ECO:0000313" key="11">
    <source>
        <dbReference type="EMBL" id="MFD2216720.1"/>
    </source>
</evidence>
<dbReference type="EMBL" id="JBHUIK010000008">
    <property type="protein sequence ID" value="MFD2216720.1"/>
    <property type="molecule type" value="Genomic_DNA"/>
</dbReference>
<dbReference type="InterPro" id="IPR005467">
    <property type="entry name" value="His_kinase_dom"/>
</dbReference>
<dbReference type="GO" id="GO:0005524">
    <property type="term" value="F:ATP binding"/>
    <property type="evidence" value="ECO:0007669"/>
    <property type="project" value="UniProtKB-KW"/>
</dbReference>
<evidence type="ECO:0000259" key="10">
    <source>
        <dbReference type="PROSITE" id="PS50109"/>
    </source>
</evidence>
<dbReference type="InterPro" id="IPR036890">
    <property type="entry name" value="HATPase_C_sf"/>
</dbReference>
<keyword evidence="6" id="KW-0418">Kinase</keyword>
<dbReference type="Proteomes" id="UP001597318">
    <property type="component" value="Unassembled WGS sequence"/>
</dbReference>
<feature type="transmembrane region" description="Helical" evidence="9">
    <location>
        <begin position="114"/>
        <end position="134"/>
    </location>
</feature>
<evidence type="ECO:0000256" key="2">
    <source>
        <dbReference type="ARBA" id="ARBA00012438"/>
    </source>
</evidence>
<evidence type="ECO:0000256" key="1">
    <source>
        <dbReference type="ARBA" id="ARBA00000085"/>
    </source>
</evidence>
<dbReference type="Gene3D" id="3.30.565.10">
    <property type="entry name" value="Histidine kinase-like ATPase, C-terminal domain"/>
    <property type="match status" value="1"/>
</dbReference>
<protein>
    <recommendedName>
        <fullName evidence="2">histidine kinase</fullName>
        <ecNumber evidence="2">2.7.13.3</ecNumber>
    </recommendedName>
</protein>